<sequence>MNSLRCPNCSSPVFLETLDCPTCTASIGFHAPTRGFFLVGAEGSEIEIDGSVWVACSNRFWKCNWLADTSQPSGACRACRLTRRQPSNDDTLALERLADTAVDKRRLLVQLNDLGLPVVPFYEREGGLAFDLVSSRSGEPVTIGHANGVITIDLAESLDDYRETLRVKLGEVYRTVLGHFRHEVGHYFQNILVDTDERWAECRRLFGDERTSYSDAIARHYRYGAPATWRESFISDYATMHPWEDFAETFAHYLHITGTVATAAGSGLILHADRVGFTGVGDIVARFSYADRTIEELLADWHWLSLMFNRVNRSMGLGDFYPFDLTEPVITKLSFVHALVTDARG</sequence>
<dbReference type="PIRSF" id="PIRSF012641">
    <property type="entry name" value="UCP012641"/>
    <property type="match status" value="1"/>
</dbReference>
<comment type="caution">
    <text evidence="2">The sequence shown here is derived from an EMBL/GenBank/DDBJ whole genome shotgun (WGS) entry which is preliminary data.</text>
</comment>
<feature type="domain" description="Zinc-ribbon" evidence="1">
    <location>
        <begin position="5"/>
        <end position="87"/>
    </location>
</feature>
<dbReference type="InterPro" id="IPR011201">
    <property type="entry name" value="Zinc-ribbon_6_bact"/>
</dbReference>
<dbReference type="RefSeq" id="WP_307827155.1">
    <property type="nucleotide sequence ID" value="NZ_BAAAHT010000013.1"/>
</dbReference>
<keyword evidence="3" id="KW-1185">Reference proteome</keyword>
<evidence type="ECO:0000259" key="1">
    <source>
        <dbReference type="Pfam" id="PF10005"/>
    </source>
</evidence>
<evidence type="ECO:0000313" key="3">
    <source>
        <dbReference type="Proteomes" id="UP000776164"/>
    </source>
</evidence>
<dbReference type="Proteomes" id="UP000776164">
    <property type="component" value="Unassembled WGS sequence"/>
</dbReference>
<accession>A0ABS2L5Z7</accession>
<organism evidence="2 3">
    <name type="scientific">Subtercola frigoramans</name>
    <dbReference type="NCBI Taxonomy" id="120298"/>
    <lineage>
        <taxon>Bacteria</taxon>
        <taxon>Bacillati</taxon>
        <taxon>Actinomycetota</taxon>
        <taxon>Actinomycetes</taxon>
        <taxon>Micrococcales</taxon>
        <taxon>Microbacteriaceae</taxon>
        <taxon>Subtercola</taxon>
    </lineage>
</organism>
<dbReference type="EMBL" id="JAFBBU010000001">
    <property type="protein sequence ID" value="MBM7472449.1"/>
    <property type="molecule type" value="Genomic_DNA"/>
</dbReference>
<evidence type="ECO:0000313" key="2">
    <source>
        <dbReference type="EMBL" id="MBM7472449.1"/>
    </source>
</evidence>
<dbReference type="InterPro" id="IPR031321">
    <property type="entry name" value="UCP012641"/>
</dbReference>
<name>A0ABS2L5Z7_9MICO</name>
<protein>
    <recommendedName>
        <fullName evidence="1">Zinc-ribbon domain-containing protein</fullName>
    </recommendedName>
</protein>
<dbReference type="Gene3D" id="3.40.390.70">
    <property type="match status" value="1"/>
</dbReference>
<dbReference type="Pfam" id="PF15887">
    <property type="entry name" value="Peptidase_Mx"/>
    <property type="match status" value="1"/>
</dbReference>
<proteinExistence type="predicted"/>
<gene>
    <name evidence="2" type="ORF">JOE66_002083</name>
</gene>
<reference evidence="2 3" key="1">
    <citation type="submission" date="2021-01" db="EMBL/GenBank/DDBJ databases">
        <title>Sequencing the genomes of 1000 actinobacteria strains.</title>
        <authorList>
            <person name="Klenk H.-P."/>
        </authorList>
    </citation>
    <scope>NUCLEOTIDE SEQUENCE [LARGE SCALE GENOMIC DNA]</scope>
    <source>
        <strain evidence="2 3">DSM 13057</strain>
    </source>
</reference>
<dbReference type="Pfam" id="PF10005">
    <property type="entry name" value="Zn_ribbon_DZR_6"/>
    <property type="match status" value="1"/>
</dbReference>